<dbReference type="AlphaFoldDB" id="A0A0D2M7V5"/>
<dbReference type="RefSeq" id="XP_013890575.1">
    <property type="nucleotide sequence ID" value="XM_014035121.1"/>
</dbReference>
<dbReference type="EMBL" id="KK106544">
    <property type="protein sequence ID" value="KIY91555.1"/>
    <property type="molecule type" value="Genomic_DNA"/>
</dbReference>
<feature type="non-terminal residue" evidence="1">
    <location>
        <position position="1"/>
    </location>
</feature>
<protein>
    <submittedName>
        <fullName evidence="1">Uncharacterized protein</fullName>
    </submittedName>
</protein>
<evidence type="ECO:0000313" key="2">
    <source>
        <dbReference type="Proteomes" id="UP000054498"/>
    </source>
</evidence>
<evidence type="ECO:0000313" key="1">
    <source>
        <dbReference type="EMBL" id="KIY91555.1"/>
    </source>
</evidence>
<accession>A0A0D2M7V5</accession>
<proteinExistence type="predicted"/>
<reference evidence="1 2" key="1">
    <citation type="journal article" date="2013" name="BMC Genomics">
        <title>Reconstruction of the lipid metabolism for the microalga Monoraphidium neglectum from its genome sequence reveals characteristics suitable for biofuel production.</title>
        <authorList>
            <person name="Bogen C."/>
            <person name="Al-Dilaimi A."/>
            <person name="Albersmeier A."/>
            <person name="Wichmann J."/>
            <person name="Grundmann M."/>
            <person name="Rupp O."/>
            <person name="Lauersen K.J."/>
            <person name="Blifernez-Klassen O."/>
            <person name="Kalinowski J."/>
            <person name="Goesmann A."/>
            <person name="Mussgnug J.H."/>
            <person name="Kruse O."/>
        </authorList>
    </citation>
    <scope>NUCLEOTIDE SEQUENCE [LARGE SCALE GENOMIC DNA]</scope>
    <source>
        <strain evidence="1 2">SAG 48.87</strain>
    </source>
</reference>
<name>A0A0D2M7V5_9CHLO</name>
<keyword evidence="2" id="KW-1185">Reference proteome</keyword>
<dbReference type="Proteomes" id="UP000054498">
    <property type="component" value="Unassembled WGS sequence"/>
</dbReference>
<organism evidence="1 2">
    <name type="scientific">Monoraphidium neglectum</name>
    <dbReference type="NCBI Taxonomy" id="145388"/>
    <lineage>
        <taxon>Eukaryota</taxon>
        <taxon>Viridiplantae</taxon>
        <taxon>Chlorophyta</taxon>
        <taxon>core chlorophytes</taxon>
        <taxon>Chlorophyceae</taxon>
        <taxon>CS clade</taxon>
        <taxon>Sphaeropleales</taxon>
        <taxon>Selenastraceae</taxon>
        <taxon>Monoraphidium</taxon>
    </lineage>
</organism>
<dbReference type="GeneID" id="25734165"/>
<gene>
    <name evidence="1" type="ORF">MNEG_16409</name>
</gene>
<dbReference type="KEGG" id="mng:MNEG_16409"/>
<sequence length="66" mass="7021">FTRPEMLEAILAQGAITGITGGYAPPWCRPNGGVPPSRCVALLLLRGSGDWRAGRADDLAGRRDWG</sequence>